<protein>
    <submittedName>
        <fullName evidence="2">HalOD1 output domain-containing protein</fullName>
    </submittedName>
</protein>
<accession>A0ABD5WTY5</accession>
<name>A0ABD5WTY5_9EURY</name>
<organism evidence="2 3">
    <name type="scientific">Halorussus caseinilyticus</name>
    <dbReference type="NCBI Taxonomy" id="3034025"/>
    <lineage>
        <taxon>Archaea</taxon>
        <taxon>Methanobacteriati</taxon>
        <taxon>Methanobacteriota</taxon>
        <taxon>Stenosarchaea group</taxon>
        <taxon>Halobacteria</taxon>
        <taxon>Halobacteriales</taxon>
        <taxon>Haladaptataceae</taxon>
        <taxon>Halorussus</taxon>
    </lineage>
</organism>
<dbReference type="Pfam" id="PF18545">
    <property type="entry name" value="HalOD1"/>
    <property type="match status" value="1"/>
</dbReference>
<dbReference type="InterPro" id="IPR040624">
    <property type="entry name" value="HalOD1"/>
</dbReference>
<reference evidence="2 3" key="1">
    <citation type="journal article" date="2019" name="Int. J. Syst. Evol. Microbiol.">
        <title>The Global Catalogue of Microorganisms (GCM) 10K type strain sequencing project: providing services to taxonomists for standard genome sequencing and annotation.</title>
        <authorList>
            <consortium name="The Broad Institute Genomics Platform"/>
            <consortium name="The Broad Institute Genome Sequencing Center for Infectious Disease"/>
            <person name="Wu L."/>
            <person name="Ma J."/>
        </authorList>
    </citation>
    <scope>NUCLEOTIDE SEQUENCE [LARGE SCALE GENOMIC DNA]</scope>
    <source>
        <strain evidence="2 3">DT72</strain>
    </source>
</reference>
<proteinExistence type="predicted"/>
<gene>
    <name evidence="2" type="ORF">ACFQJ6_20255</name>
</gene>
<keyword evidence="3" id="KW-1185">Reference proteome</keyword>
<feature type="domain" description="Halobacterial output" evidence="1">
    <location>
        <begin position="31"/>
        <end position="104"/>
    </location>
</feature>
<dbReference type="AlphaFoldDB" id="A0ABD5WTY5"/>
<dbReference type="GeneID" id="79304554"/>
<sequence length="107" mass="11682">MQEPESLVATAVELGNYSPNVSQAFYDAEGNQTLVQTILEALEDASECPSDELTVRLYDAVDPDALEAIFRPTRSGPPRDAGRVSFSVGRFVVDVHATGHVFVRRTN</sequence>
<evidence type="ECO:0000313" key="3">
    <source>
        <dbReference type="Proteomes" id="UP001596407"/>
    </source>
</evidence>
<dbReference type="EMBL" id="JBHSZH010000005">
    <property type="protein sequence ID" value="MFC7082071.1"/>
    <property type="molecule type" value="Genomic_DNA"/>
</dbReference>
<dbReference type="RefSeq" id="WP_276279953.1">
    <property type="nucleotide sequence ID" value="NZ_CP119809.1"/>
</dbReference>
<evidence type="ECO:0000313" key="2">
    <source>
        <dbReference type="EMBL" id="MFC7082071.1"/>
    </source>
</evidence>
<evidence type="ECO:0000259" key="1">
    <source>
        <dbReference type="Pfam" id="PF18545"/>
    </source>
</evidence>
<comment type="caution">
    <text evidence="2">The sequence shown here is derived from an EMBL/GenBank/DDBJ whole genome shotgun (WGS) entry which is preliminary data.</text>
</comment>
<dbReference type="Proteomes" id="UP001596407">
    <property type="component" value="Unassembled WGS sequence"/>
</dbReference>